<dbReference type="GO" id="GO:0046983">
    <property type="term" value="F:protein dimerization activity"/>
    <property type="evidence" value="ECO:0007669"/>
    <property type="project" value="InterPro"/>
</dbReference>
<dbReference type="STRING" id="758803.SAMN05421803_101398"/>
<feature type="region of interest" description="Disordered" evidence="9">
    <location>
        <begin position="347"/>
        <end position="370"/>
    </location>
</feature>
<evidence type="ECO:0000259" key="12">
    <source>
        <dbReference type="Pfam" id="PF07730"/>
    </source>
</evidence>
<accession>A0A1M6BL00</accession>
<evidence type="ECO:0000256" key="6">
    <source>
        <dbReference type="ARBA" id="ARBA00022777"/>
    </source>
</evidence>
<evidence type="ECO:0000256" key="4">
    <source>
        <dbReference type="ARBA" id="ARBA00022679"/>
    </source>
</evidence>
<feature type="compositionally biased region" description="Gly residues" evidence="9">
    <location>
        <begin position="355"/>
        <end position="369"/>
    </location>
</feature>
<reference evidence="13 14" key="1">
    <citation type="submission" date="2016-11" db="EMBL/GenBank/DDBJ databases">
        <authorList>
            <person name="Jaros S."/>
            <person name="Januszkiewicz K."/>
            <person name="Wedrychowicz H."/>
        </authorList>
    </citation>
    <scope>NUCLEOTIDE SEQUENCE [LARGE SCALE GENOMIC DNA]</scope>
    <source>
        <strain evidence="13 14">CGMCC 4.5723</strain>
    </source>
</reference>
<evidence type="ECO:0000313" key="13">
    <source>
        <dbReference type="EMBL" id="SHI49470.1"/>
    </source>
</evidence>
<keyword evidence="10" id="KW-0812">Transmembrane</keyword>
<keyword evidence="10" id="KW-1133">Transmembrane helix</keyword>
<feature type="domain" description="Histidine kinase/HSP90-like ATPase" evidence="11">
    <location>
        <begin position="316"/>
        <end position="401"/>
    </location>
</feature>
<evidence type="ECO:0000256" key="9">
    <source>
        <dbReference type="SAM" id="MobiDB-lite"/>
    </source>
</evidence>
<dbReference type="RefSeq" id="WP_084736761.1">
    <property type="nucleotide sequence ID" value="NZ_FQZK01000001.1"/>
</dbReference>
<evidence type="ECO:0000256" key="1">
    <source>
        <dbReference type="ARBA" id="ARBA00000085"/>
    </source>
</evidence>
<evidence type="ECO:0000256" key="7">
    <source>
        <dbReference type="ARBA" id="ARBA00022840"/>
    </source>
</evidence>
<keyword evidence="6 13" id="KW-0418">Kinase</keyword>
<evidence type="ECO:0000256" key="10">
    <source>
        <dbReference type="SAM" id="Phobius"/>
    </source>
</evidence>
<evidence type="ECO:0000259" key="11">
    <source>
        <dbReference type="Pfam" id="PF02518"/>
    </source>
</evidence>
<dbReference type="PANTHER" id="PTHR24421:SF10">
    <property type="entry name" value="NITRATE_NITRITE SENSOR PROTEIN NARQ"/>
    <property type="match status" value="1"/>
</dbReference>
<dbReference type="SUPFAM" id="SSF55874">
    <property type="entry name" value="ATPase domain of HSP90 chaperone/DNA topoisomerase II/histidine kinase"/>
    <property type="match status" value="1"/>
</dbReference>
<keyword evidence="7" id="KW-0067">ATP-binding</keyword>
<dbReference type="CDD" id="cd16917">
    <property type="entry name" value="HATPase_UhpB-NarQ-NarX-like"/>
    <property type="match status" value="1"/>
</dbReference>
<feature type="transmembrane region" description="Helical" evidence="10">
    <location>
        <begin position="64"/>
        <end position="81"/>
    </location>
</feature>
<comment type="catalytic activity">
    <reaction evidence="1">
        <text>ATP + protein L-histidine = ADP + protein N-phospho-L-histidine.</text>
        <dbReference type="EC" id="2.7.13.3"/>
    </reaction>
</comment>
<evidence type="ECO:0000256" key="8">
    <source>
        <dbReference type="ARBA" id="ARBA00023012"/>
    </source>
</evidence>
<dbReference type="EMBL" id="FQZK01000001">
    <property type="protein sequence ID" value="SHI49470.1"/>
    <property type="molecule type" value="Genomic_DNA"/>
</dbReference>
<dbReference type="Pfam" id="PF07730">
    <property type="entry name" value="HisKA_3"/>
    <property type="match status" value="1"/>
</dbReference>
<evidence type="ECO:0000256" key="2">
    <source>
        <dbReference type="ARBA" id="ARBA00012438"/>
    </source>
</evidence>
<name>A0A1M6BL00_9ACTN</name>
<dbReference type="PANTHER" id="PTHR24421">
    <property type="entry name" value="NITRATE/NITRITE SENSOR PROTEIN NARX-RELATED"/>
    <property type="match status" value="1"/>
</dbReference>
<keyword evidence="4" id="KW-0808">Transferase</keyword>
<keyword evidence="14" id="KW-1185">Reference proteome</keyword>
<proteinExistence type="predicted"/>
<dbReference type="Gene3D" id="3.30.565.10">
    <property type="entry name" value="Histidine kinase-like ATPase, C-terminal domain"/>
    <property type="match status" value="1"/>
</dbReference>
<dbReference type="GO" id="GO:0000155">
    <property type="term" value="F:phosphorelay sensor kinase activity"/>
    <property type="evidence" value="ECO:0007669"/>
    <property type="project" value="InterPro"/>
</dbReference>
<dbReference type="AlphaFoldDB" id="A0A1M6BL00"/>
<dbReference type="InterPro" id="IPR036890">
    <property type="entry name" value="HATPase_C_sf"/>
</dbReference>
<protein>
    <recommendedName>
        <fullName evidence="2">histidine kinase</fullName>
        <ecNumber evidence="2">2.7.13.3</ecNumber>
    </recommendedName>
</protein>
<keyword evidence="3" id="KW-0597">Phosphoprotein</keyword>
<dbReference type="Proteomes" id="UP000184452">
    <property type="component" value="Unassembled WGS sequence"/>
</dbReference>
<dbReference type="OrthoDB" id="227596at2"/>
<dbReference type="GO" id="GO:0016020">
    <property type="term" value="C:membrane"/>
    <property type="evidence" value="ECO:0007669"/>
    <property type="project" value="InterPro"/>
</dbReference>
<gene>
    <name evidence="13" type="ORF">SAMN05421803_101398</name>
</gene>
<evidence type="ECO:0000256" key="3">
    <source>
        <dbReference type="ARBA" id="ARBA00022553"/>
    </source>
</evidence>
<feature type="transmembrane region" description="Helical" evidence="10">
    <location>
        <begin position="147"/>
        <end position="166"/>
    </location>
</feature>
<dbReference type="InterPro" id="IPR003594">
    <property type="entry name" value="HATPase_dom"/>
</dbReference>
<sequence length="402" mass="42564">MSSGKPGESGSAGRRPEPEEPGPGGRAETVTNAAIAVVTAAALVIAEVVFAFDRGVSPEPHSLLILLAGSASIALIGRWPMATAVTVGLCLPLYYVTGTDDTWVAWLMLFVAVMRSAANGRRAAPVATVVIALGFFTIGEITAFDPWRAAAILAWMAVIVAAAELIRNRAAYLQAVEQRAAEAERTREEEALRRATEERLHIARELHDVIAHNISLINVQASSAVHRRDPERAFEALEAIKTASKDTLRELRTTLGVLRQVDEQDGERAPVPGAGRLPELVRGARHDGLEAVLTVDGEPADALGGPEPPAPVGAAAYRIVQEALTNVRRHSAADRVEVAVAHGPGSFSVRVTDNGSGGAPGGRTPGNGLRGMRERILALGGEFSADFRPEGGFQVYARFPVE</sequence>
<dbReference type="InterPro" id="IPR011712">
    <property type="entry name" value="Sig_transdc_His_kin_sub3_dim/P"/>
</dbReference>
<evidence type="ECO:0000313" key="14">
    <source>
        <dbReference type="Proteomes" id="UP000184452"/>
    </source>
</evidence>
<feature type="region of interest" description="Disordered" evidence="9">
    <location>
        <begin position="1"/>
        <end position="27"/>
    </location>
</feature>
<keyword evidence="8" id="KW-0902">Two-component regulatory system</keyword>
<evidence type="ECO:0000256" key="5">
    <source>
        <dbReference type="ARBA" id="ARBA00022741"/>
    </source>
</evidence>
<dbReference type="InterPro" id="IPR050482">
    <property type="entry name" value="Sensor_HK_TwoCompSys"/>
</dbReference>
<feature type="transmembrane region" description="Helical" evidence="10">
    <location>
        <begin position="33"/>
        <end position="52"/>
    </location>
</feature>
<keyword evidence="10" id="KW-0472">Membrane</keyword>
<organism evidence="13 14">
    <name type="scientific">Nocardiopsis flavescens</name>
    <dbReference type="NCBI Taxonomy" id="758803"/>
    <lineage>
        <taxon>Bacteria</taxon>
        <taxon>Bacillati</taxon>
        <taxon>Actinomycetota</taxon>
        <taxon>Actinomycetes</taxon>
        <taxon>Streptosporangiales</taxon>
        <taxon>Nocardiopsidaceae</taxon>
        <taxon>Nocardiopsis</taxon>
    </lineage>
</organism>
<dbReference type="GO" id="GO:0005524">
    <property type="term" value="F:ATP binding"/>
    <property type="evidence" value="ECO:0007669"/>
    <property type="project" value="UniProtKB-KW"/>
</dbReference>
<dbReference type="Gene3D" id="1.20.5.1930">
    <property type="match status" value="1"/>
</dbReference>
<dbReference type="EC" id="2.7.13.3" evidence="2"/>
<feature type="domain" description="Signal transduction histidine kinase subgroup 3 dimerisation and phosphoacceptor" evidence="12">
    <location>
        <begin position="198"/>
        <end position="262"/>
    </location>
</feature>
<keyword evidence="5" id="KW-0547">Nucleotide-binding</keyword>
<feature type="transmembrane region" description="Helical" evidence="10">
    <location>
        <begin position="123"/>
        <end position="141"/>
    </location>
</feature>
<dbReference type="Pfam" id="PF02518">
    <property type="entry name" value="HATPase_c"/>
    <property type="match status" value="1"/>
</dbReference>